<accession>A0AA35XC71</accession>
<proteinExistence type="predicted"/>
<comment type="caution">
    <text evidence="2">The sequence shown here is derived from an EMBL/GenBank/DDBJ whole genome shotgun (WGS) entry which is preliminary data.</text>
</comment>
<dbReference type="EMBL" id="CASHTH010003983">
    <property type="protein sequence ID" value="CAI8052059.1"/>
    <property type="molecule type" value="Genomic_DNA"/>
</dbReference>
<protein>
    <submittedName>
        <fullName evidence="2">Rab3 GTPase-activating protein catalytic subunit</fullName>
    </submittedName>
</protein>
<keyword evidence="3" id="KW-1185">Reference proteome</keyword>
<name>A0AA35XC71_GEOBA</name>
<evidence type="ECO:0000313" key="3">
    <source>
        <dbReference type="Proteomes" id="UP001174909"/>
    </source>
</evidence>
<dbReference type="Pfam" id="PF19533">
    <property type="entry name" value="Rab3-GAP_cat_C"/>
    <property type="match status" value="1"/>
</dbReference>
<evidence type="ECO:0000259" key="1">
    <source>
        <dbReference type="Pfam" id="PF19533"/>
    </source>
</evidence>
<dbReference type="Proteomes" id="UP001174909">
    <property type="component" value="Unassembled WGS sequence"/>
</dbReference>
<evidence type="ECO:0000313" key="2">
    <source>
        <dbReference type="EMBL" id="CAI8052059.1"/>
    </source>
</evidence>
<dbReference type="InterPro" id="IPR045698">
    <property type="entry name" value="Rab3GAP1_C"/>
</dbReference>
<feature type="domain" description="Rab3GAP catalytic subunit C-terminal" evidence="1">
    <location>
        <begin position="8"/>
        <end position="57"/>
    </location>
</feature>
<gene>
    <name evidence="2" type="ORF">GBAR_LOCUS28501</name>
</gene>
<dbReference type="AlphaFoldDB" id="A0AA35XC71"/>
<reference evidence="2" key="1">
    <citation type="submission" date="2023-03" db="EMBL/GenBank/DDBJ databases">
        <authorList>
            <person name="Steffen K."/>
            <person name="Cardenas P."/>
        </authorList>
    </citation>
    <scope>NUCLEOTIDE SEQUENCE</scope>
</reference>
<organism evidence="2 3">
    <name type="scientific">Geodia barretti</name>
    <name type="common">Barrett's horny sponge</name>
    <dbReference type="NCBI Taxonomy" id="519541"/>
    <lineage>
        <taxon>Eukaryota</taxon>
        <taxon>Metazoa</taxon>
        <taxon>Porifera</taxon>
        <taxon>Demospongiae</taxon>
        <taxon>Heteroscleromorpha</taxon>
        <taxon>Tetractinellida</taxon>
        <taxon>Astrophorina</taxon>
        <taxon>Geodiidae</taxon>
        <taxon>Geodia</taxon>
    </lineage>
</organism>
<sequence>MRKIRVSPDTFPPPSGREYVLRATLPRPSPHSLPTPQRMYCVLTPTEFRLAGAFSSDILIT</sequence>